<dbReference type="PATRIC" id="fig|1395513.3.peg.79"/>
<dbReference type="RefSeq" id="WP_023508404.1">
    <property type="nucleotide sequence ID" value="NZ_AWTC01000001.1"/>
</dbReference>
<evidence type="ECO:0000313" key="2">
    <source>
        <dbReference type="Proteomes" id="UP000018296"/>
    </source>
</evidence>
<sequence>MKVNTEIVKHYLNGISSSDYSDSWIFHSIEEGQYLFEEPDPEQIPIITQTVEEIQTQLDPFLPFNQDLWDTLFPMAASRLQKVTIQLVVGCPSPYGAMVRTGPDGSETIIFDLIRMSCYKSAQNDVSEIIRKMLTHECAHLLLHQDYPESEANTYREKLSYLLFDEGLAHFLAMDEQVNNYDWTSSETLERKEKAFHDFSEAYKEENSDQQKQNLINACAGAFWDKFACIAGMFWFADIYQMNRRAGIKSAYQKGWINFSNELLKKVG</sequence>
<proteinExistence type="predicted"/>
<dbReference type="EMBL" id="AWTC01000001">
    <property type="protein sequence ID" value="EST13654.1"/>
    <property type="molecule type" value="Genomic_DNA"/>
</dbReference>
<accession>V6JA55</accession>
<dbReference type="STRING" id="1395513.P343_00390"/>
<name>V6JA55_9BACL</name>
<comment type="caution">
    <text evidence="1">The sequence shown here is derived from an EMBL/GenBank/DDBJ whole genome shotgun (WGS) entry which is preliminary data.</text>
</comment>
<dbReference type="eggNOG" id="ENOG503350J">
    <property type="taxonomic scope" value="Bacteria"/>
</dbReference>
<reference evidence="1 2" key="1">
    <citation type="journal article" date="2013" name="Genome Announc.">
        <title>Genome Sequence of Sporolactobacillus laevolacticus DSM442, an Efficient Polymer-Grade D-Lactate Producer from Agricultural Waste Cottonseed as a Nitrogen Source.</title>
        <authorList>
            <person name="Wang H."/>
            <person name="Wang L."/>
            <person name="Ju J."/>
            <person name="Yu B."/>
            <person name="Ma Y."/>
        </authorList>
    </citation>
    <scope>NUCLEOTIDE SEQUENCE [LARGE SCALE GENOMIC DNA]</scope>
    <source>
        <strain evidence="1 2">DSM 442</strain>
    </source>
</reference>
<dbReference type="Proteomes" id="UP000018296">
    <property type="component" value="Unassembled WGS sequence"/>
</dbReference>
<gene>
    <name evidence="1" type="ORF">P343_00390</name>
</gene>
<dbReference type="OrthoDB" id="7279501at2"/>
<evidence type="ECO:0008006" key="3">
    <source>
        <dbReference type="Google" id="ProtNLM"/>
    </source>
</evidence>
<organism evidence="1 2">
    <name type="scientific">Sporolactobacillus laevolacticus DSM 442</name>
    <dbReference type="NCBI Taxonomy" id="1395513"/>
    <lineage>
        <taxon>Bacteria</taxon>
        <taxon>Bacillati</taxon>
        <taxon>Bacillota</taxon>
        <taxon>Bacilli</taxon>
        <taxon>Bacillales</taxon>
        <taxon>Sporolactobacillaceae</taxon>
        <taxon>Sporolactobacillus</taxon>
    </lineage>
</organism>
<keyword evidence="2" id="KW-1185">Reference proteome</keyword>
<dbReference type="AlphaFoldDB" id="V6JA55"/>
<protein>
    <recommendedName>
        <fullName evidence="3">DUF2268 domain-containing protein</fullName>
    </recommendedName>
</protein>
<evidence type="ECO:0000313" key="1">
    <source>
        <dbReference type="EMBL" id="EST13654.1"/>
    </source>
</evidence>